<gene>
    <name evidence="4" type="ORF">BW732_04520</name>
</gene>
<dbReference type="AlphaFoldDB" id="A0A1Q2D5K4"/>
<dbReference type="PIRSF" id="PIRSF005900">
    <property type="entry name" value="Dps"/>
    <property type="match status" value="1"/>
</dbReference>
<protein>
    <submittedName>
        <fullName evidence="4">DNA starvation/stationary phase protection protein</fullName>
    </submittedName>
</protein>
<dbReference type="InterPro" id="IPR012347">
    <property type="entry name" value="Ferritin-like"/>
</dbReference>
<dbReference type="SUPFAM" id="SSF47240">
    <property type="entry name" value="Ferritin-like"/>
    <property type="match status" value="1"/>
</dbReference>
<evidence type="ECO:0000256" key="2">
    <source>
        <dbReference type="RuleBase" id="RU003875"/>
    </source>
</evidence>
<feature type="domain" description="Ferritin/DPS" evidence="3">
    <location>
        <begin position="8"/>
        <end position="150"/>
    </location>
</feature>
<dbReference type="PANTHER" id="PTHR42932:SF1">
    <property type="entry name" value="GENERAL STRESS PROTEIN 20U"/>
    <property type="match status" value="1"/>
</dbReference>
<dbReference type="KEGG" id="vpi:BW732_04520"/>
<proteinExistence type="inferred from homology"/>
<evidence type="ECO:0000313" key="5">
    <source>
        <dbReference type="Proteomes" id="UP000188246"/>
    </source>
</evidence>
<dbReference type="PRINTS" id="PR01346">
    <property type="entry name" value="HELNAPAPROT"/>
</dbReference>
<dbReference type="PANTHER" id="PTHR42932">
    <property type="entry name" value="GENERAL STRESS PROTEIN 20U"/>
    <property type="match status" value="1"/>
</dbReference>
<dbReference type="Pfam" id="PF00210">
    <property type="entry name" value="Ferritin"/>
    <property type="match status" value="1"/>
</dbReference>
<dbReference type="GO" id="GO:0008199">
    <property type="term" value="F:ferric iron binding"/>
    <property type="evidence" value="ECO:0007669"/>
    <property type="project" value="InterPro"/>
</dbReference>
<dbReference type="CDD" id="cd01043">
    <property type="entry name" value="DPS"/>
    <property type="match status" value="1"/>
</dbReference>
<evidence type="ECO:0000259" key="3">
    <source>
        <dbReference type="Pfam" id="PF00210"/>
    </source>
</evidence>
<dbReference type="GO" id="GO:0016722">
    <property type="term" value="F:oxidoreductase activity, acting on metal ions"/>
    <property type="evidence" value="ECO:0007669"/>
    <property type="project" value="InterPro"/>
</dbReference>
<dbReference type="STRING" id="633807.BW732_04520"/>
<dbReference type="PROSITE" id="PS00819">
    <property type="entry name" value="DPS_2"/>
    <property type="match status" value="1"/>
</dbReference>
<sequence>MSKEKTKAILNQAVADLSQFSVVIHQTHWYMRGTGFLNNHPKMDEYMDDINARVDVMAERLITIGGSPFSTLEEFAKNTKIKDEPGTYDKDMKSRFETLLSGYHYLRNLCADAIEITEEEKDLVTQDIFIDMKGDLEKTIWMLHAELGTTPNLD</sequence>
<dbReference type="Gene3D" id="1.20.1260.10">
    <property type="match status" value="1"/>
</dbReference>
<keyword evidence="5" id="KW-1185">Reference proteome</keyword>
<reference evidence="4 5" key="1">
    <citation type="journal article" date="2010" name="Int. J. Syst. Evol. Microbiol.">
        <title>Vagococcus penaei sp. nov., isolated from spoilage microbiota of cooked shrimp (Penaeus vannamei).</title>
        <authorList>
            <person name="Jaffres E."/>
            <person name="Prevost H."/>
            <person name="Rossero A."/>
            <person name="Joffraud J.J."/>
            <person name="Dousset X."/>
        </authorList>
    </citation>
    <scope>NUCLEOTIDE SEQUENCE [LARGE SCALE GENOMIC DNA]</scope>
    <source>
        <strain evidence="4 5">CD276</strain>
    </source>
</reference>
<comment type="similarity">
    <text evidence="1 2">Belongs to the Dps family.</text>
</comment>
<dbReference type="InterPro" id="IPR008331">
    <property type="entry name" value="Ferritin_DPS_dom"/>
</dbReference>
<name>A0A1Q2D5K4_9ENTE</name>
<dbReference type="OrthoDB" id="9797023at2"/>
<dbReference type="InterPro" id="IPR009078">
    <property type="entry name" value="Ferritin-like_SF"/>
</dbReference>
<evidence type="ECO:0000313" key="4">
    <source>
        <dbReference type="EMBL" id="AQP53565.1"/>
    </source>
</evidence>
<dbReference type="EMBL" id="CP019609">
    <property type="protein sequence ID" value="AQP53565.1"/>
    <property type="molecule type" value="Genomic_DNA"/>
</dbReference>
<accession>A0A1Q2D5K4</accession>
<dbReference type="RefSeq" id="WP_077275655.1">
    <property type="nucleotide sequence ID" value="NZ_CP019609.1"/>
</dbReference>
<dbReference type="Proteomes" id="UP000188246">
    <property type="component" value="Chromosome"/>
</dbReference>
<dbReference type="InterPro" id="IPR002177">
    <property type="entry name" value="DPS_DNA-bd"/>
</dbReference>
<dbReference type="InterPro" id="IPR023188">
    <property type="entry name" value="DPS_DNA-bd_CS"/>
</dbReference>
<organism evidence="4 5">
    <name type="scientific">Vagococcus penaei</name>
    <dbReference type="NCBI Taxonomy" id="633807"/>
    <lineage>
        <taxon>Bacteria</taxon>
        <taxon>Bacillati</taxon>
        <taxon>Bacillota</taxon>
        <taxon>Bacilli</taxon>
        <taxon>Lactobacillales</taxon>
        <taxon>Enterococcaceae</taxon>
        <taxon>Vagococcus</taxon>
    </lineage>
</organism>
<evidence type="ECO:0000256" key="1">
    <source>
        <dbReference type="ARBA" id="ARBA00009497"/>
    </source>
</evidence>